<reference evidence="5 6" key="1">
    <citation type="submission" date="2018-06" db="EMBL/GenBank/DDBJ databases">
        <authorList>
            <consortium name="Pathogen Informatics"/>
            <person name="Doyle S."/>
        </authorList>
    </citation>
    <scope>NUCLEOTIDE SEQUENCE [LARGE SCALE GENOMIC DNA]</scope>
    <source>
        <strain evidence="6">NCTC 11297</strain>
    </source>
</reference>
<dbReference type="AlphaFoldDB" id="A0A379APK0"/>
<sequence>MAKRDYVSRRSGATNKKAKKVNKSVVLTIVALVIALFAGGLYFLKQKSNEIAPVVPTPEKKAPKSVLPTPPEEVWSYIKALETRTVPVDDNPKSLEKNMRLTEEQKKVLIEMEKEQKAAEAARLKQAEERKKAEEQAAREAAKKPDPAKASVVESKPAVVEAKPVAKVKEEAKKAETAKKQEAEKKAESTKKVENAVAKNTGGEKKYGLQCGAFKNRQQAENVQAKLIMSGFNARVNASAEWNRVVIGPIGDRATTVKSLEKAKTITPCVLVGM</sequence>
<dbReference type="PANTHER" id="PTHR38687:SF2">
    <property type="entry name" value="CELL DIVISION PROTEIN FTSN"/>
    <property type="match status" value="1"/>
</dbReference>
<accession>A0A379APK0</accession>
<evidence type="ECO:0000313" key="6">
    <source>
        <dbReference type="Proteomes" id="UP000255098"/>
    </source>
</evidence>
<evidence type="ECO:0000256" key="2">
    <source>
        <dbReference type="SAM" id="MobiDB-lite"/>
    </source>
</evidence>
<evidence type="ECO:0000256" key="1">
    <source>
        <dbReference type="NCBIfam" id="TIGR02223"/>
    </source>
</evidence>
<keyword evidence="3" id="KW-0812">Transmembrane</keyword>
<feature type="domain" description="SPOR" evidence="4">
    <location>
        <begin position="201"/>
        <end position="274"/>
    </location>
</feature>
<dbReference type="EMBL" id="UGSP01000001">
    <property type="protein sequence ID" value="SUB23510.1"/>
    <property type="molecule type" value="Genomic_DNA"/>
</dbReference>
<dbReference type="InterPro" id="IPR007730">
    <property type="entry name" value="SPOR-like_dom"/>
</dbReference>
<dbReference type="PROSITE" id="PS51724">
    <property type="entry name" value="SPOR"/>
    <property type="match status" value="1"/>
</dbReference>
<gene>
    <name evidence="5" type="primary">ftsN</name>
    <name evidence="5" type="ORF">NCTC11297_00515</name>
</gene>
<dbReference type="NCBIfam" id="TIGR02223">
    <property type="entry name" value="ftsN"/>
    <property type="match status" value="1"/>
</dbReference>
<feature type="compositionally biased region" description="Low complexity" evidence="2">
    <location>
        <begin position="155"/>
        <end position="165"/>
    </location>
</feature>
<proteinExistence type="predicted"/>
<dbReference type="GeneID" id="300132735"/>
<keyword evidence="3" id="KW-1133">Transmembrane helix</keyword>
<feature type="transmembrane region" description="Helical" evidence="3">
    <location>
        <begin position="21"/>
        <end position="44"/>
    </location>
</feature>
<keyword evidence="5" id="KW-0132">Cell division</keyword>
<protein>
    <recommendedName>
        <fullName evidence="1">Cell division protein FtsN</fullName>
    </recommendedName>
</protein>
<dbReference type="Pfam" id="PF05036">
    <property type="entry name" value="SPOR"/>
    <property type="match status" value="1"/>
</dbReference>
<dbReference type="InterPro" id="IPR052521">
    <property type="entry name" value="Cell_div_SPOR-domain"/>
</dbReference>
<dbReference type="GO" id="GO:0042834">
    <property type="term" value="F:peptidoglycan binding"/>
    <property type="evidence" value="ECO:0007669"/>
    <property type="project" value="InterPro"/>
</dbReference>
<organism evidence="5 6">
    <name type="scientific">Avibacterium avium</name>
    <name type="common">Pasteurella avium</name>
    <dbReference type="NCBI Taxonomy" id="751"/>
    <lineage>
        <taxon>Bacteria</taxon>
        <taxon>Pseudomonadati</taxon>
        <taxon>Pseudomonadota</taxon>
        <taxon>Gammaproteobacteria</taxon>
        <taxon>Pasteurellales</taxon>
        <taxon>Pasteurellaceae</taxon>
        <taxon>Avibacterium</taxon>
    </lineage>
</organism>
<dbReference type="InterPro" id="IPR036680">
    <property type="entry name" value="SPOR-like_sf"/>
</dbReference>
<evidence type="ECO:0000313" key="5">
    <source>
        <dbReference type="EMBL" id="SUB23510.1"/>
    </source>
</evidence>
<dbReference type="RefSeq" id="WP_115248885.1">
    <property type="nucleotide sequence ID" value="NZ_UGSP01000001.1"/>
</dbReference>
<keyword evidence="3" id="KW-0472">Membrane</keyword>
<keyword evidence="5" id="KW-0131">Cell cycle</keyword>
<feature type="compositionally biased region" description="Basic and acidic residues" evidence="2">
    <location>
        <begin position="120"/>
        <end position="147"/>
    </location>
</feature>
<dbReference type="GO" id="GO:0051301">
    <property type="term" value="P:cell division"/>
    <property type="evidence" value="ECO:0007669"/>
    <property type="project" value="UniProtKB-KW"/>
</dbReference>
<keyword evidence="6" id="KW-1185">Reference proteome</keyword>
<evidence type="ECO:0000256" key="3">
    <source>
        <dbReference type="SAM" id="Phobius"/>
    </source>
</evidence>
<evidence type="ECO:0000259" key="4">
    <source>
        <dbReference type="PROSITE" id="PS51724"/>
    </source>
</evidence>
<dbReference type="SUPFAM" id="SSF110997">
    <property type="entry name" value="Sporulation related repeat"/>
    <property type="match status" value="1"/>
</dbReference>
<dbReference type="Proteomes" id="UP000255098">
    <property type="component" value="Unassembled WGS sequence"/>
</dbReference>
<feature type="region of interest" description="Disordered" evidence="2">
    <location>
        <begin position="120"/>
        <end position="171"/>
    </location>
</feature>
<name>A0A379APK0_AVIAV</name>
<dbReference type="PANTHER" id="PTHR38687">
    <property type="entry name" value="CELL DIVISION PROTEIN DEDD-RELATED"/>
    <property type="match status" value="1"/>
</dbReference>
<dbReference type="Gene3D" id="3.30.70.1070">
    <property type="entry name" value="Sporulation related repeat"/>
    <property type="match status" value="1"/>
</dbReference>
<dbReference type="InterPro" id="IPR011930">
    <property type="entry name" value="FtsN"/>
</dbReference>